<dbReference type="SUPFAM" id="SSF53474">
    <property type="entry name" value="alpha/beta-Hydrolases"/>
    <property type="match status" value="1"/>
</dbReference>
<evidence type="ECO:0000256" key="1">
    <source>
        <dbReference type="ARBA" id="ARBA00005964"/>
    </source>
</evidence>
<reference evidence="6" key="1">
    <citation type="journal article" date="2023" name="Mol. Plant Microbe Interact.">
        <title>Elucidating the Obligate Nature and Biological Capacity of an Invasive Fungal Corn Pathogen.</title>
        <authorList>
            <person name="MacCready J.S."/>
            <person name="Roggenkamp E.M."/>
            <person name="Gdanetz K."/>
            <person name="Chilvers M.I."/>
        </authorList>
    </citation>
    <scope>NUCLEOTIDE SEQUENCE</scope>
    <source>
        <strain evidence="6">PM02</strain>
    </source>
</reference>
<feature type="chain" id="PRO_5041784153" description="Carboxylic ester hydrolase" evidence="4">
    <location>
        <begin position="22"/>
        <end position="561"/>
    </location>
</feature>
<evidence type="ECO:0000256" key="3">
    <source>
        <dbReference type="ARBA" id="ARBA00022801"/>
    </source>
</evidence>
<name>A0AAD9IA16_9PEZI</name>
<sequence>MLGSVAVSATLATSLLCRVLAGPIRPRVDTVNTAFVDLGYEIHEGYANDTGGYYLFSNVAYAVQPVGDLRFKQTRLPTDTRGSPPLRNSTGSETVQCVQAFPQWVVDTRAQHYGVSPQVAESMLRSQAGQTESCLVLDVYAPAFAVHKNKNNKNEQDAVPVVVWIHGGGFTYGSKTSTGNPAGLISRAGQDGIVFVAINYRLGLYGWLGSGDGTTVPNLGLYDQLLALDWVQKYIGHFGGDPAQVTVLGESAGASSLLHHITARGGEGPAPPFQRAVLQSPAFQFNLDPAVGYREALAAAANVTGRPVGSAADLLRLSGADLAQVNQKAVVTARYGEFNFGPVVDGTYVPRLPQVLLGRGQFHRTVALMTGHNTAEGVPFVPPTVATPADAAAAVHASLPEASDATVAFLVGTLYPAAAYATPLDQVAQMETDAALGACTTRFAALASANATYNYLFAVPPAWHGEDTAYTFFNGDTSPVDGVAVAAGLAHALQDAIVAFAVAADPGKGPAAGGPGTVGFPLYGPEAQVWRLGSEGAAVVRDDMDNPRCPWWQQAMADGLV</sequence>
<feature type="signal peptide" evidence="4">
    <location>
        <begin position="1"/>
        <end position="21"/>
    </location>
</feature>
<dbReference type="InterPro" id="IPR019826">
    <property type="entry name" value="Carboxylesterase_B_AS"/>
</dbReference>
<dbReference type="PROSITE" id="PS00122">
    <property type="entry name" value="CARBOXYLESTERASE_B_1"/>
    <property type="match status" value="1"/>
</dbReference>
<keyword evidence="7" id="KW-1185">Reference proteome</keyword>
<dbReference type="PROSITE" id="PS01173">
    <property type="entry name" value="LIPASE_GDXG_HIS"/>
    <property type="match status" value="1"/>
</dbReference>
<dbReference type="Pfam" id="PF00135">
    <property type="entry name" value="COesterase"/>
    <property type="match status" value="1"/>
</dbReference>
<dbReference type="GO" id="GO:0016787">
    <property type="term" value="F:hydrolase activity"/>
    <property type="evidence" value="ECO:0007669"/>
    <property type="project" value="UniProtKB-KW"/>
</dbReference>
<gene>
    <name evidence="6" type="ORF">P8C59_007719</name>
</gene>
<keyword evidence="4" id="KW-0732">Signal</keyword>
<comment type="similarity">
    <text evidence="2">Belongs to the 'GDXG' lipolytic enzyme family.</text>
</comment>
<evidence type="ECO:0000313" key="6">
    <source>
        <dbReference type="EMBL" id="KAK2073434.1"/>
    </source>
</evidence>
<keyword evidence="3 4" id="KW-0378">Hydrolase</keyword>
<organism evidence="6 7">
    <name type="scientific">Phyllachora maydis</name>
    <dbReference type="NCBI Taxonomy" id="1825666"/>
    <lineage>
        <taxon>Eukaryota</taxon>
        <taxon>Fungi</taxon>
        <taxon>Dikarya</taxon>
        <taxon>Ascomycota</taxon>
        <taxon>Pezizomycotina</taxon>
        <taxon>Sordariomycetes</taxon>
        <taxon>Sordariomycetidae</taxon>
        <taxon>Phyllachorales</taxon>
        <taxon>Phyllachoraceae</taxon>
        <taxon>Phyllachora</taxon>
    </lineage>
</organism>
<dbReference type="EC" id="3.1.1.-" evidence="4"/>
<dbReference type="PANTHER" id="PTHR11559">
    <property type="entry name" value="CARBOXYLESTERASE"/>
    <property type="match status" value="1"/>
</dbReference>
<protein>
    <recommendedName>
        <fullName evidence="4">Carboxylic ester hydrolase</fullName>
        <ecNumber evidence="4">3.1.1.-</ecNumber>
    </recommendedName>
</protein>
<proteinExistence type="inferred from homology"/>
<feature type="domain" description="Carboxylesterase type B" evidence="5">
    <location>
        <begin position="49"/>
        <end position="508"/>
    </location>
</feature>
<dbReference type="Proteomes" id="UP001217918">
    <property type="component" value="Unassembled WGS sequence"/>
</dbReference>
<dbReference type="InterPro" id="IPR029058">
    <property type="entry name" value="AB_hydrolase_fold"/>
</dbReference>
<evidence type="ECO:0000256" key="2">
    <source>
        <dbReference type="ARBA" id="ARBA00010515"/>
    </source>
</evidence>
<evidence type="ECO:0000259" key="5">
    <source>
        <dbReference type="Pfam" id="PF00135"/>
    </source>
</evidence>
<dbReference type="AlphaFoldDB" id="A0AAD9IA16"/>
<dbReference type="InterPro" id="IPR050309">
    <property type="entry name" value="Type-B_Carboxylest/Lipase"/>
</dbReference>
<accession>A0AAD9IA16</accession>
<evidence type="ECO:0000256" key="4">
    <source>
        <dbReference type="RuleBase" id="RU361235"/>
    </source>
</evidence>
<evidence type="ECO:0000313" key="7">
    <source>
        <dbReference type="Proteomes" id="UP001217918"/>
    </source>
</evidence>
<comment type="caution">
    <text evidence="6">The sequence shown here is derived from an EMBL/GenBank/DDBJ whole genome shotgun (WGS) entry which is preliminary data.</text>
</comment>
<dbReference type="InterPro" id="IPR002168">
    <property type="entry name" value="Lipase_GDXG_HIS_AS"/>
</dbReference>
<dbReference type="Gene3D" id="3.40.50.1820">
    <property type="entry name" value="alpha/beta hydrolase"/>
    <property type="match status" value="1"/>
</dbReference>
<dbReference type="InterPro" id="IPR002018">
    <property type="entry name" value="CarbesteraseB"/>
</dbReference>
<dbReference type="EMBL" id="JAQQPM010000007">
    <property type="protein sequence ID" value="KAK2073434.1"/>
    <property type="molecule type" value="Genomic_DNA"/>
</dbReference>
<comment type="similarity">
    <text evidence="1 4">Belongs to the type-B carboxylesterase/lipase family.</text>
</comment>